<dbReference type="Proteomes" id="UP001043456">
    <property type="component" value="Unassembled WGS sequence"/>
</dbReference>
<keyword evidence="10" id="KW-1185">Reference proteome</keyword>
<proteinExistence type="predicted"/>
<keyword evidence="3 7" id="KW-0812">Transmembrane</keyword>
<evidence type="ECO:0000313" key="10">
    <source>
        <dbReference type="Proteomes" id="UP001043456"/>
    </source>
</evidence>
<evidence type="ECO:0000256" key="1">
    <source>
        <dbReference type="ARBA" id="ARBA00004141"/>
    </source>
</evidence>
<feature type="transmembrane region" description="Helical" evidence="7">
    <location>
        <begin position="254"/>
        <end position="273"/>
    </location>
</feature>
<dbReference type="InterPro" id="IPR010573">
    <property type="entry name" value="MFS_Str1/Tri12-like"/>
</dbReference>
<feature type="compositionally biased region" description="Polar residues" evidence="6">
    <location>
        <begin position="1"/>
        <end position="11"/>
    </location>
</feature>
<dbReference type="OrthoDB" id="4161376at2759"/>
<feature type="transmembrane region" description="Helical" evidence="7">
    <location>
        <begin position="212"/>
        <end position="233"/>
    </location>
</feature>
<feature type="domain" description="Major facilitator superfamily (MFS) profile" evidence="8">
    <location>
        <begin position="58"/>
        <end position="504"/>
    </location>
</feature>
<dbReference type="FunFam" id="1.20.1250.20:FF:000784">
    <property type="entry name" value="MFS drug efflux pump"/>
    <property type="match status" value="1"/>
</dbReference>
<dbReference type="SUPFAM" id="SSF103473">
    <property type="entry name" value="MFS general substrate transporter"/>
    <property type="match status" value="1"/>
</dbReference>
<comment type="subcellular location">
    <subcellularLocation>
        <location evidence="1">Membrane</location>
        <topology evidence="1">Multi-pass membrane protein</topology>
    </subcellularLocation>
</comment>
<evidence type="ECO:0000259" key="8">
    <source>
        <dbReference type="PROSITE" id="PS50850"/>
    </source>
</evidence>
<evidence type="ECO:0000256" key="5">
    <source>
        <dbReference type="ARBA" id="ARBA00023136"/>
    </source>
</evidence>
<feature type="transmembrane region" description="Helical" evidence="7">
    <location>
        <begin position="58"/>
        <end position="75"/>
    </location>
</feature>
<feature type="transmembrane region" description="Helical" evidence="7">
    <location>
        <begin position="149"/>
        <end position="171"/>
    </location>
</feature>
<dbReference type="InterPro" id="IPR020846">
    <property type="entry name" value="MFS_dom"/>
</dbReference>
<dbReference type="PANTHER" id="PTHR23501">
    <property type="entry name" value="MAJOR FACILITATOR SUPERFAMILY"/>
    <property type="match status" value="1"/>
</dbReference>
<evidence type="ECO:0000256" key="2">
    <source>
        <dbReference type="ARBA" id="ARBA00022448"/>
    </source>
</evidence>
<dbReference type="EMBL" id="BHVY01000006">
    <property type="protein sequence ID" value="GIJ90198.1"/>
    <property type="molecule type" value="Genomic_DNA"/>
</dbReference>
<feature type="region of interest" description="Disordered" evidence="6">
    <location>
        <begin position="1"/>
        <end position="28"/>
    </location>
</feature>
<dbReference type="PANTHER" id="PTHR23501:SF109">
    <property type="entry name" value="MAJOR FACILITATOR SUPERFAMILY (MFS) PROFILE DOMAIN-CONTAINING PROTEIN-RELATED"/>
    <property type="match status" value="1"/>
</dbReference>
<feature type="transmembrane region" description="Helical" evidence="7">
    <location>
        <begin position="415"/>
        <end position="439"/>
    </location>
</feature>
<dbReference type="Gene3D" id="1.20.1250.20">
    <property type="entry name" value="MFS general substrate transporter like domains"/>
    <property type="match status" value="2"/>
</dbReference>
<feature type="transmembrane region" description="Helical" evidence="7">
    <location>
        <begin position="183"/>
        <end position="206"/>
    </location>
</feature>
<feature type="transmembrane region" description="Helical" evidence="7">
    <location>
        <begin position="95"/>
        <end position="117"/>
    </location>
</feature>
<feature type="transmembrane region" description="Helical" evidence="7">
    <location>
        <begin position="364"/>
        <end position="384"/>
    </location>
</feature>
<feature type="transmembrane region" description="Helical" evidence="7">
    <location>
        <begin position="551"/>
        <end position="570"/>
    </location>
</feature>
<dbReference type="PROSITE" id="PS50850">
    <property type="entry name" value="MFS"/>
    <property type="match status" value="1"/>
</dbReference>
<dbReference type="GeneID" id="67007761"/>
<evidence type="ECO:0000256" key="3">
    <source>
        <dbReference type="ARBA" id="ARBA00022692"/>
    </source>
</evidence>
<evidence type="ECO:0000256" key="6">
    <source>
        <dbReference type="SAM" id="MobiDB-lite"/>
    </source>
</evidence>
<dbReference type="AlphaFoldDB" id="A0A9P3BKV8"/>
<organism evidence="9 10">
    <name type="scientific">Aspergillus pseudoviridinutans</name>
    <dbReference type="NCBI Taxonomy" id="1517512"/>
    <lineage>
        <taxon>Eukaryota</taxon>
        <taxon>Fungi</taxon>
        <taxon>Dikarya</taxon>
        <taxon>Ascomycota</taxon>
        <taxon>Pezizomycotina</taxon>
        <taxon>Eurotiomycetes</taxon>
        <taxon>Eurotiomycetidae</taxon>
        <taxon>Eurotiales</taxon>
        <taxon>Aspergillaceae</taxon>
        <taxon>Aspergillus</taxon>
        <taxon>Aspergillus subgen. Fumigati</taxon>
    </lineage>
</organism>
<keyword evidence="5 7" id="KW-0472">Membrane</keyword>
<accession>A0A9P3BKV8</accession>
<comment type="caution">
    <text evidence="9">The sequence shown here is derived from an EMBL/GenBank/DDBJ whole genome shotgun (WGS) entry which is preliminary data.</text>
</comment>
<dbReference type="InterPro" id="IPR036259">
    <property type="entry name" value="MFS_trans_sf"/>
</dbReference>
<feature type="transmembrane region" description="Helical" evidence="7">
    <location>
        <begin position="323"/>
        <end position="344"/>
    </location>
</feature>
<protein>
    <recommendedName>
        <fullName evidence="8">Major facilitator superfamily (MFS) profile domain-containing protein</fullName>
    </recommendedName>
</protein>
<feature type="transmembrane region" description="Helical" evidence="7">
    <location>
        <begin position="285"/>
        <end position="302"/>
    </location>
</feature>
<evidence type="ECO:0000313" key="9">
    <source>
        <dbReference type="EMBL" id="GIJ90198.1"/>
    </source>
</evidence>
<dbReference type="Pfam" id="PF06609">
    <property type="entry name" value="TRI12"/>
    <property type="match status" value="1"/>
</dbReference>
<feature type="transmembrane region" description="Helical" evidence="7">
    <location>
        <begin position="124"/>
        <end position="143"/>
    </location>
</feature>
<dbReference type="RefSeq" id="XP_043160944.1">
    <property type="nucleotide sequence ID" value="XM_043305009.1"/>
</dbReference>
<name>A0A9P3BKV8_9EURO</name>
<gene>
    <name evidence="9" type="ORF">Asppvi_009151</name>
</gene>
<dbReference type="GO" id="GO:0022857">
    <property type="term" value="F:transmembrane transporter activity"/>
    <property type="evidence" value="ECO:0007669"/>
    <property type="project" value="InterPro"/>
</dbReference>
<reference evidence="9 10" key="1">
    <citation type="submission" date="2018-10" db="EMBL/GenBank/DDBJ databases">
        <title>Pan-genome distribution and transcriptional activeness of fungal secondary metabolism genes in Aspergillus section Fumigati.</title>
        <authorList>
            <person name="Takahashi H."/>
            <person name="Umemura M."/>
            <person name="Ninomiya A."/>
            <person name="Kusuya Y."/>
            <person name="Urayama S."/>
            <person name="Shimizu M."/>
            <person name="Watanabe A."/>
            <person name="Kamei K."/>
            <person name="Yaguchi T."/>
            <person name="Hagiwara D."/>
        </authorList>
    </citation>
    <scope>NUCLEOTIDE SEQUENCE [LARGE SCALE GENOMIC DNA]</scope>
    <source>
        <strain evidence="9 10">IFM 55266</strain>
    </source>
</reference>
<feature type="transmembrane region" description="Helical" evidence="7">
    <location>
        <begin position="451"/>
        <end position="474"/>
    </location>
</feature>
<evidence type="ECO:0000256" key="4">
    <source>
        <dbReference type="ARBA" id="ARBA00022989"/>
    </source>
</evidence>
<sequence>MEVADHSSQSQVDEKPAEQTSMGGNQEQKYSHEEIVGLESGGSDVAEGQDIPLTFRRFMGFTAMAFLWTGSQIPVYLYGGIPPYIYADIGGADRWIWFVLANLLALAGVCPFVGSLSDLMGRRYVAIIGASLICLGMIVTSTAHTMNVFIAGMAIAGAGAGVNELTALAATSEMAPTRQRGKYVAILIFTIVPFCPSVLWAQLIAAHSGWRYVGAFCGAWAGFGLLATVFFYFPPPRINSQGLSRKEVIRRIDFVGGLLSITGLILFLAGMQWGGYQYPWTSAHVLVPLILGFVILVAFALWEIYGAKYPIFPTRLKQEPRTLGLTLVITFISGANFFSIIMFWPTQSFNVYGHDPVQVGIRSLPVGFGIMSGACIVLWLLSVLRGHNKELLIVSSVLMTAGCGAMAVARQDNLGQLWGILVLAGLGIGGIVVPASIITTIICPDLAHQDLIATISALTLSIRVVGGSIGYTIYYNIFISKFVPNAKHFIGGVMVTKLNITNPAYIGEAIELTGASLLEELKTIPGIAGSETAYNAVVTAGQLAYAESYKWVYYVSIAFGGVSILAACFLGSISQYMDDHVAVVMH</sequence>
<feature type="compositionally biased region" description="Polar residues" evidence="6">
    <location>
        <begin position="18"/>
        <end position="28"/>
    </location>
</feature>
<keyword evidence="4 7" id="KW-1133">Transmembrane helix</keyword>
<evidence type="ECO:0000256" key="7">
    <source>
        <dbReference type="SAM" id="Phobius"/>
    </source>
</evidence>
<keyword evidence="2" id="KW-0813">Transport</keyword>
<dbReference type="GO" id="GO:0005886">
    <property type="term" value="C:plasma membrane"/>
    <property type="evidence" value="ECO:0007669"/>
    <property type="project" value="TreeGrafter"/>
</dbReference>